<evidence type="ECO:0000313" key="3">
    <source>
        <dbReference type="Proteomes" id="UP000583944"/>
    </source>
</evidence>
<dbReference type="VEuPathDB" id="TriTrypDB:BCY84_15386"/>
<proteinExistence type="predicted"/>
<feature type="region of interest" description="Disordered" evidence="1">
    <location>
        <begin position="329"/>
        <end position="393"/>
    </location>
</feature>
<name>A0A7J6Y6I4_TRYCR</name>
<feature type="compositionally biased region" description="Low complexity" evidence="1">
    <location>
        <begin position="419"/>
        <end position="428"/>
    </location>
</feature>
<dbReference type="AlphaFoldDB" id="A0A7J6Y6I4"/>
<gene>
    <name evidence="2" type="ORF">ECC02_005246</name>
</gene>
<dbReference type="Proteomes" id="UP000583944">
    <property type="component" value="Unassembled WGS sequence"/>
</dbReference>
<organism evidence="2 3">
    <name type="scientific">Trypanosoma cruzi</name>
    <dbReference type="NCBI Taxonomy" id="5693"/>
    <lineage>
        <taxon>Eukaryota</taxon>
        <taxon>Discoba</taxon>
        <taxon>Euglenozoa</taxon>
        <taxon>Kinetoplastea</taxon>
        <taxon>Metakinetoplastina</taxon>
        <taxon>Trypanosomatida</taxon>
        <taxon>Trypanosomatidae</taxon>
        <taxon>Trypanosoma</taxon>
        <taxon>Schizotrypanum</taxon>
    </lineage>
</organism>
<dbReference type="EMBL" id="JABDHM010000034">
    <property type="protein sequence ID" value="KAF5221708.1"/>
    <property type="molecule type" value="Genomic_DNA"/>
</dbReference>
<protein>
    <submittedName>
        <fullName evidence="2">Uncharacterized protein</fullName>
    </submittedName>
</protein>
<feature type="region of interest" description="Disordered" evidence="1">
    <location>
        <begin position="46"/>
        <end position="69"/>
    </location>
</feature>
<feature type="compositionally biased region" description="Basic and acidic residues" evidence="1">
    <location>
        <begin position="253"/>
        <end position="274"/>
    </location>
</feature>
<dbReference type="VEuPathDB" id="TriTrypDB:ECC02_005246"/>
<accession>A0A7J6Y6I4</accession>
<comment type="caution">
    <text evidence="2">The sequence shown here is derived from an EMBL/GenBank/DDBJ whole genome shotgun (WGS) entry which is preliminary data.</text>
</comment>
<evidence type="ECO:0000313" key="2">
    <source>
        <dbReference type="EMBL" id="KAF5221708.1"/>
    </source>
</evidence>
<reference evidence="2 3" key="1">
    <citation type="journal article" date="2019" name="Genome Biol. Evol.">
        <title>Nanopore Sequencing Significantly Improves Genome Assembly of the Protozoan Parasite Trypanosoma cruzi.</title>
        <authorList>
            <person name="Diaz-Viraque F."/>
            <person name="Pita S."/>
            <person name="Greif G."/>
            <person name="de Souza R.C.M."/>
            <person name="Iraola G."/>
            <person name="Robello C."/>
        </authorList>
    </citation>
    <scope>NUCLEOTIDE SEQUENCE [LARGE SCALE GENOMIC DNA]</scope>
    <source>
        <strain evidence="2 3">Berenice</strain>
    </source>
</reference>
<evidence type="ECO:0000256" key="1">
    <source>
        <dbReference type="SAM" id="MobiDB-lite"/>
    </source>
</evidence>
<feature type="region of interest" description="Disordered" evidence="1">
    <location>
        <begin position="417"/>
        <end position="439"/>
    </location>
</feature>
<sequence length="520" mass="56820">MERTRSRPPQDAQRVFLRELLGDFSAAKTGTEMPAKQSPSLSLQLESNALPLKKSNSTSVSTQEGCDLSPPALFSRRPQLNGGQQGPVLLSGVNYSPQISLDVAKGPQDLRQRRYNDVSSVQPVEEVVLPNVPLAPHMPKTPPKSTATLSPQHSFSLSSMTLQGAGNGRRIFKRFGMHTVCDMRADDAGSSEGTGVISKKSSNGLTPNVMEESIIAPYVRPWLRPQQLSSFSSPTNGLEEMALMNLKSMPSRENTRDASLDKRSKPRSMDENKLRYTCPNYRAENEGDARAVELPRTDSSHYIRSYALTSTRTTVNASENPNEEQNLLERQQSARGTVAESFVTAPGRKSSAMLTRTLSDLRSKSKRGSTAVSSPGLHCSVQDLPTTEKGQGSLLKRNSSFTCDSRINCERWDGNISRNSSSSSSSNSSDKKNSDDANCRSSSLRLCVNNSKRDEVPVNGGRLEKYSPDFNAAGCAYCVTYNNFFEEGDIPSLSVENFRRSSDLSGKVIRGLGARSNSPL</sequence>
<feature type="region of interest" description="Disordered" evidence="1">
    <location>
        <begin position="246"/>
        <end position="276"/>
    </location>
</feature>
<feature type="compositionally biased region" description="Polar residues" evidence="1">
    <location>
        <begin position="54"/>
        <end position="64"/>
    </location>
</feature>
<feature type="compositionally biased region" description="Basic and acidic residues" evidence="1">
    <location>
        <begin position="429"/>
        <end position="438"/>
    </location>
</feature>
<feature type="compositionally biased region" description="Polar residues" evidence="1">
    <location>
        <begin position="383"/>
        <end position="393"/>
    </location>
</feature>